<dbReference type="PANTHER" id="PTHR30332">
    <property type="entry name" value="PROBABLE GENERAL SECRETION PATHWAY PROTEIN D"/>
    <property type="match status" value="1"/>
</dbReference>
<dbReference type="InterPro" id="IPR050810">
    <property type="entry name" value="Bact_Secretion_Sys_Channel"/>
</dbReference>
<protein>
    <submittedName>
        <fullName evidence="4">Type II and III secretion system protein family protein</fullName>
    </submittedName>
</protein>
<dbReference type="EMBL" id="SRXW01000003">
    <property type="protein sequence ID" value="TGY88429.1"/>
    <property type="molecule type" value="Genomic_DNA"/>
</dbReference>
<reference evidence="4 5" key="1">
    <citation type="journal article" date="2017" name="Int. J. Syst. Evol. Microbiol.">
        <title>Marinicauda algicola sp. nov., isolated from a marine red alga Rhodosorus marinus.</title>
        <authorList>
            <person name="Jeong S.E."/>
            <person name="Jeon S.H."/>
            <person name="Chun B.H."/>
            <person name="Kim D.W."/>
            <person name="Jeon C.O."/>
        </authorList>
    </citation>
    <scope>NUCLEOTIDE SEQUENCE [LARGE SCALE GENOMIC DNA]</scope>
    <source>
        <strain evidence="4 5">JCM 31718</strain>
    </source>
</reference>
<dbReference type="Proteomes" id="UP000308054">
    <property type="component" value="Unassembled WGS sequence"/>
</dbReference>
<sequence length="521" mass="54861">MKRIALALAAALVSAAPALAQGVERTNTMQVTIREPRGGPVSESLSLPLGQAAVIHLPVEAGDVMVANEGVADAVVRTATRAVVLGQAVGRTNIFFFGHDGQLILDLDVRVERDLTALEDALSRFVPDGRIAVESMNSNIVLSGSVPSASAADTALQVARRWADDPEQVVSLLNIEGREQVMLKVRIVEMERSIVRQLGVNLGGQHNFGDFDSPIRTRARDDLGNPLDDEFGNPVFEVFQPGRYQSNYGFGTENGFGIAGQALGGLAAGLGTQNLVDGVIQSSLEVTLNALERVGLVRTLAEPTITAISGESGSFLAGGEFPVPVGRDRDGNITIEFKPFGVGLGFTPVVLSEGRISLRLSTEVSELSNEGAISLGASQVVDEEGNVVGTVAGLTIPALTVNRAETTVEMPSGGSLVIAGLIKEDTRQALDSVPGIESLPVLGQLFRSRDFANNETELVIVVTPYLVEPTDPDNLRNPGEGFAAASTLSHIFLGRLNRVYAAPGADVEGRGWLGPIGFSVE</sequence>
<dbReference type="PANTHER" id="PTHR30332:SF17">
    <property type="entry name" value="TYPE IV PILIATION SYSTEM PROTEIN DR_0774-RELATED"/>
    <property type="match status" value="1"/>
</dbReference>
<organism evidence="4 5">
    <name type="scientific">Marinicauda algicola</name>
    <dbReference type="NCBI Taxonomy" id="2029849"/>
    <lineage>
        <taxon>Bacteria</taxon>
        <taxon>Pseudomonadati</taxon>
        <taxon>Pseudomonadota</taxon>
        <taxon>Alphaproteobacteria</taxon>
        <taxon>Maricaulales</taxon>
        <taxon>Maricaulaceae</taxon>
        <taxon>Marinicauda</taxon>
    </lineage>
</organism>
<dbReference type="RefSeq" id="WP_135996275.1">
    <property type="nucleotide sequence ID" value="NZ_CP071057.1"/>
</dbReference>
<name>A0A4V6RF43_9PROT</name>
<dbReference type="GO" id="GO:0015627">
    <property type="term" value="C:type II protein secretion system complex"/>
    <property type="evidence" value="ECO:0007669"/>
    <property type="project" value="TreeGrafter"/>
</dbReference>
<dbReference type="PROSITE" id="PS00875">
    <property type="entry name" value="T2SP_D"/>
    <property type="match status" value="1"/>
</dbReference>
<dbReference type="InterPro" id="IPR032789">
    <property type="entry name" value="T2SS-T3SS_pil_N"/>
</dbReference>
<dbReference type="InterPro" id="IPR007055">
    <property type="entry name" value="BON_dom"/>
</dbReference>
<keyword evidence="5" id="KW-1185">Reference proteome</keyword>
<dbReference type="InterPro" id="IPR004846">
    <property type="entry name" value="T2SS/T3SS_dom"/>
</dbReference>
<gene>
    <name evidence="4" type="ORF">E5163_11470</name>
</gene>
<dbReference type="AlphaFoldDB" id="A0A4V6RF43"/>
<feature type="chain" id="PRO_5020890814" evidence="2">
    <location>
        <begin position="21"/>
        <end position="521"/>
    </location>
</feature>
<dbReference type="Pfam" id="PF13629">
    <property type="entry name" value="T2SS-T3SS_pil_N"/>
    <property type="match status" value="1"/>
</dbReference>
<evidence type="ECO:0000313" key="4">
    <source>
        <dbReference type="EMBL" id="TGY88429.1"/>
    </source>
</evidence>
<dbReference type="OrthoDB" id="9775455at2"/>
<dbReference type="PROSITE" id="PS50914">
    <property type="entry name" value="BON"/>
    <property type="match status" value="1"/>
</dbReference>
<evidence type="ECO:0000313" key="5">
    <source>
        <dbReference type="Proteomes" id="UP000308054"/>
    </source>
</evidence>
<dbReference type="Pfam" id="PF00263">
    <property type="entry name" value="Secretin"/>
    <property type="match status" value="1"/>
</dbReference>
<dbReference type="InterPro" id="IPR004845">
    <property type="entry name" value="T2SS_GspD_CS"/>
</dbReference>
<dbReference type="InterPro" id="IPR001775">
    <property type="entry name" value="GspD/PilQ"/>
</dbReference>
<dbReference type="Pfam" id="PF04972">
    <property type="entry name" value="BON"/>
    <property type="match status" value="1"/>
</dbReference>
<proteinExistence type="inferred from homology"/>
<comment type="caution">
    <text evidence="4">The sequence shown here is derived from an EMBL/GenBank/DDBJ whole genome shotgun (WGS) entry which is preliminary data.</text>
</comment>
<evidence type="ECO:0000256" key="1">
    <source>
        <dbReference type="RuleBase" id="RU004003"/>
    </source>
</evidence>
<dbReference type="GO" id="GO:0009306">
    <property type="term" value="P:protein secretion"/>
    <property type="evidence" value="ECO:0007669"/>
    <property type="project" value="InterPro"/>
</dbReference>
<evidence type="ECO:0000259" key="3">
    <source>
        <dbReference type="PROSITE" id="PS50914"/>
    </source>
</evidence>
<keyword evidence="2" id="KW-0732">Signal</keyword>
<evidence type="ECO:0000256" key="2">
    <source>
        <dbReference type="SAM" id="SignalP"/>
    </source>
</evidence>
<comment type="similarity">
    <text evidence="1">Belongs to the bacterial secretin family.</text>
</comment>
<feature type="domain" description="BON" evidence="3">
    <location>
        <begin position="107"/>
        <end position="177"/>
    </location>
</feature>
<feature type="signal peptide" evidence="2">
    <location>
        <begin position="1"/>
        <end position="20"/>
    </location>
</feature>
<accession>A0A4V6RF43</accession>
<dbReference type="PRINTS" id="PR00811">
    <property type="entry name" value="BCTERIALGSPD"/>
</dbReference>